<dbReference type="Proteomes" id="UP001152795">
    <property type="component" value="Unassembled WGS sequence"/>
</dbReference>
<keyword evidence="3" id="KW-1185">Reference proteome</keyword>
<evidence type="ECO:0000256" key="1">
    <source>
        <dbReference type="SAM" id="MobiDB-lite"/>
    </source>
</evidence>
<organism evidence="2 3">
    <name type="scientific">Paramuricea clavata</name>
    <name type="common">Red gorgonian</name>
    <name type="synonym">Violescent sea-whip</name>
    <dbReference type="NCBI Taxonomy" id="317549"/>
    <lineage>
        <taxon>Eukaryota</taxon>
        <taxon>Metazoa</taxon>
        <taxon>Cnidaria</taxon>
        <taxon>Anthozoa</taxon>
        <taxon>Octocorallia</taxon>
        <taxon>Malacalcyonacea</taxon>
        <taxon>Plexauridae</taxon>
        <taxon>Paramuricea</taxon>
    </lineage>
</organism>
<proteinExistence type="predicted"/>
<feature type="compositionally biased region" description="Basic and acidic residues" evidence="1">
    <location>
        <begin position="40"/>
        <end position="55"/>
    </location>
</feature>
<accession>A0A7D9E4K0</accession>
<evidence type="ECO:0000313" key="2">
    <source>
        <dbReference type="EMBL" id="CAB3999926.1"/>
    </source>
</evidence>
<dbReference type="AlphaFoldDB" id="A0A7D9E4K0"/>
<reference evidence="2" key="1">
    <citation type="submission" date="2020-04" db="EMBL/GenBank/DDBJ databases">
        <authorList>
            <person name="Alioto T."/>
            <person name="Alioto T."/>
            <person name="Gomez Garrido J."/>
        </authorList>
    </citation>
    <scope>NUCLEOTIDE SEQUENCE</scope>
    <source>
        <strain evidence="2">A484AB</strain>
    </source>
</reference>
<name>A0A7D9E4K0_PARCT</name>
<evidence type="ECO:0000313" key="3">
    <source>
        <dbReference type="Proteomes" id="UP001152795"/>
    </source>
</evidence>
<sequence length="104" mass="12433">MSRTAMWLEFADDKDDYLLPPPYNVLHIPISYFRKKWKERKVDPERKKDPEKIEMNDIDNDDGNKKLKNLDRKRIILQDIALRYLEKKTKESEEALEHSNMAAG</sequence>
<gene>
    <name evidence="2" type="ORF">PACLA_8A055871</name>
</gene>
<dbReference type="EMBL" id="CACRXK020003705">
    <property type="protein sequence ID" value="CAB3999926.1"/>
    <property type="molecule type" value="Genomic_DNA"/>
</dbReference>
<comment type="caution">
    <text evidence="2">The sequence shown here is derived from an EMBL/GenBank/DDBJ whole genome shotgun (WGS) entry which is preliminary data.</text>
</comment>
<protein>
    <submittedName>
        <fullName evidence="2">Uncharacterized protein</fullName>
    </submittedName>
</protein>
<feature type="region of interest" description="Disordered" evidence="1">
    <location>
        <begin position="40"/>
        <end position="66"/>
    </location>
</feature>